<feature type="transmembrane region" description="Helical" evidence="1">
    <location>
        <begin position="22"/>
        <end position="44"/>
    </location>
</feature>
<keyword evidence="1" id="KW-1133">Transmembrane helix</keyword>
<dbReference type="KEGG" id="naj:B1756_03275"/>
<protein>
    <submittedName>
        <fullName evidence="2">Uncharacterized protein</fullName>
    </submittedName>
</protein>
<name>A0A2Z2HPD1_9EURY</name>
<dbReference type="Pfam" id="PF23960">
    <property type="entry name" value="DUF7289"/>
    <property type="match status" value="1"/>
</dbReference>
<keyword evidence="1" id="KW-0472">Membrane</keyword>
<evidence type="ECO:0000313" key="3">
    <source>
        <dbReference type="Proteomes" id="UP000250088"/>
    </source>
</evidence>
<dbReference type="AlphaFoldDB" id="A0A2Z2HPD1"/>
<dbReference type="InterPro" id="IPR055713">
    <property type="entry name" value="DUF7289"/>
</dbReference>
<reference evidence="3" key="1">
    <citation type="submission" date="2017-02" db="EMBL/GenBank/DDBJ databases">
        <title>Natronthermophilus aegyptiacus gen. nov.,sp. nov., an aerobic, extremely halophilic alkalithermophilic archaeon isolated from the athalassohaline Wadi An Natrun, Egypt.</title>
        <authorList>
            <person name="Zhao B."/>
        </authorList>
    </citation>
    <scope>NUCLEOTIDE SEQUENCE [LARGE SCALE GENOMIC DNA]</scope>
    <source>
        <strain evidence="3">JW/NM-HA 15</strain>
    </source>
</reference>
<keyword evidence="3" id="KW-1185">Reference proteome</keyword>
<dbReference type="GeneID" id="32893068"/>
<dbReference type="Proteomes" id="UP000250088">
    <property type="component" value="Chromosome"/>
</dbReference>
<proteinExistence type="predicted"/>
<keyword evidence="1" id="KW-0812">Transmembrane</keyword>
<sequence length="258" mass="28619">MKSQAFTPGADSRDGDRGVSEVLAFVMVFGIILASVGLLSMTAFQAMEEYQEFEQVNNAERAMSALAENFDDVVRYDGVEHRYGEIAMQSGSVVTSPNGTTLNITANDRPLEDEHPEFENVTDDGKLTLGTFRYEHGSEEIAYESGGVIRATEFDGEVDSVVREYPPIRYNEETDTAVISLVAIDADERSLRSDGSIGVSMHVEDRTTKVLEGDDLEIRAEDPDTRYGDAWDDVLEGWDGEHEPDRVVLTIVEVEVDY</sequence>
<organism evidence="2 3">
    <name type="scientific">Natrarchaeobaculum aegyptiacum</name>
    <dbReference type="NCBI Taxonomy" id="745377"/>
    <lineage>
        <taxon>Archaea</taxon>
        <taxon>Methanobacteriati</taxon>
        <taxon>Methanobacteriota</taxon>
        <taxon>Stenosarchaea group</taxon>
        <taxon>Halobacteria</taxon>
        <taxon>Halobacteriales</taxon>
        <taxon>Natrialbaceae</taxon>
        <taxon>Natrarchaeobaculum</taxon>
    </lineage>
</organism>
<evidence type="ECO:0000256" key="1">
    <source>
        <dbReference type="SAM" id="Phobius"/>
    </source>
</evidence>
<dbReference type="RefSeq" id="WP_086887255.1">
    <property type="nucleotide sequence ID" value="NZ_CP019893.1"/>
</dbReference>
<dbReference type="OrthoDB" id="118051at2157"/>
<gene>
    <name evidence="2" type="ORF">B1756_03275</name>
</gene>
<dbReference type="EMBL" id="CP019893">
    <property type="protein sequence ID" value="ARS88870.1"/>
    <property type="molecule type" value="Genomic_DNA"/>
</dbReference>
<accession>A0A2Z2HPD1</accession>
<evidence type="ECO:0000313" key="2">
    <source>
        <dbReference type="EMBL" id="ARS88870.1"/>
    </source>
</evidence>